<keyword evidence="5 10" id="KW-0472">Membrane</keyword>
<dbReference type="AlphaFoldDB" id="A0A316YK56"/>
<dbReference type="GO" id="GO:0005794">
    <property type="term" value="C:Golgi apparatus"/>
    <property type="evidence" value="ECO:0007669"/>
    <property type="project" value="TreeGrafter"/>
</dbReference>
<dbReference type="RefSeq" id="XP_025376382.1">
    <property type="nucleotide sequence ID" value="XM_025518883.1"/>
</dbReference>
<evidence type="ECO:0000256" key="10">
    <source>
        <dbReference type="RuleBase" id="RU079119"/>
    </source>
</evidence>
<comment type="similarity">
    <text evidence="10">Belongs to the DHHC palmitoyltransferase family.</text>
</comment>
<dbReference type="GO" id="GO:0006612">
    <property type="term" value="P:protein targeting to membrane"/>
    <property type="evidence" value="ECO:0007669"/>
    <property type="project" value="TreeGrafter"/>
</dbReference>
<keyword evidence="3 10" id="KW-0812">Transmembrane</keyword>
<evidence type="ECO:0000256" key="3">
    <source>
        <dbReference type="ARBA" id="ARBA00022692"/>
    </source>
</evidence>
<evidence type="ECO:0000256" key="5">
    <source>
        <dbReference type="ARBA" id="ARBA00023136"/>
    </source>
</evidence>
<feature type="transmembrane region" description="Helical" evidence="10">
    <location>
        <begin position="65"/>
        <end position="88"/>
    </location>
</feature>
<sequence>MLSTKHGSLSRPQSTIATTSHPSKRDGGTAKESQRGARKYRAHKGSNRFFLFGLVMTSDDNPLPFLASLAYMVALPVLWFVFVAPFTWRHVSPAPVIVFAYVWLVAASSMCVTAWKDPGVLPRDLDPDPPCTSGGSGDLLDPEDPLAVPLPRVIRVRNGTDLKVKWCDTCGTYRPPRSSHCRVCDNCVENIDHHCTFLNTCIGRRNYFTFFAFLIFSLLACFISIAFCVVQLYLLTRPTTQRLPGGGFGEGKDFGQALKHAPLTAVVFLLSVMVTAPLLTLFGYHVRLVGMNRTTVEQIRINTTKRYGGTEDNASSIGGDEKGQRWWQKASLCPCSKLGVPGKDPNPFALRTVYRNTRSVLCRPNNRSWIDRRGREVIDRRKTNPGWVQPQQQ</sequence>
<dbReference type="EMBL" id="KZ819637">
    <property type="protein sequence ID" value="PWN89184.1"/>
    <property type="molecule type" value="Genomic_DNA"/>
</dbReference>
<evidence type="ECO:0000313" key="13">
    <source>
        <dbReference type="EMBL" id="PWN89184.1"/>
    </source>
</evidence>
<dbReference type="GO" id="GO:0005783">
    <property type="term" value="C:endoplasmic reticulum"/>
    <property type="evidence" value="ECO:0007669"/>
    <property type="project" value="TreeGrafter"/>
</dbReference>
<dbReference type="Proteomes" id="UP000245768">
    <property type="component" value="Unassembled WGS sequence"/>
</dbReference>
<dbReference type="OrthoDB" id="9909019at2759"/>
<accession>A0A316YK56</accession>
<dbReference type="STRING" id="215250.A0A316YK56"/>
<dbReference type="PANTHER" id="PTHR22883">
    <property type="entry name" value="ZINC FINGER DHHC DOMAIN CONTAINING PROTEIN"/>
    <property type="match status" value="1"/>
</dbReference>
<feature type="transmembrane region" description="Helical" evidence="10">
    <location>
        <begin position="94"/>
        <end position="115"/>
    </location>
</feature>
<evidence type="ECO:0000256" key="6">
    <source>
        <dbReference type="ARBA" id="ARBA00023139"/>
    </source>
</evidence>
<feature type="compositionally biased region" description="Basic and acidic residues" evidence="11">
    <location>
        <begin position="23"/>
        <end position="35"/>
    </location>
</feature>
<feature type="region of interest" description="Disordered" evidence="11">
    <location>
        <begin position="1"/>
        <end position="39"/>
    </location>
</feature>
<comment type="subcellular location">
    <subcellularLocation>
        <location evidence="1">Membrane</location>
        <topology evidence="1">Multi-pass membrane protein</topology>
    </subcellularLocation>
</comment>
<dbReference type="GeneID" id="37040799"/>
<evidence type="ECO:0000256" key="1">
    <source>
        <dbReference type="ARBA" id="ARBA00004141"/>
    </source>
</evidence>
<name>A0A316YK56_9BASI</name>
<dbReference type="FunCoup" id="A0A316YK56">
    <property type="interactions" value="189"/>
</dbReference>
<dbReference type="InParanoid" id="A0A316YK56"/>
<dbReference type="PANTHER" id="PTHR22883:SF488">
    <property type="entry name" value="PALMITOYLTRANSFERASE"/>
    <property type="match status" value="1"/>
</dbReference>
<feature type="compositionally biased region" description="Polar residues" evidence="11">
    <location>
        <begin position="1"/>
        <end position="21"/>
    </location>
</feature>
<feature type="transmembrane region" description="Helical" evidence="10">
    <location>
        <begin position="263"/>
        <end position="284"/>
    </location>
</feature>
<evidence type="ECO:0000256" key="7">
    <source>
        <dbReference type="ARBA" id="ARBA00023288"/>
    </source>
</evidence>
<evidence type="ECO:0000256" key="2">
    <source>
        <dbReference type="ARBA" id="ARBA00022679"/>
    </source>
</evidence>
<evidence type="ECO:0000313" key="14">
    <source>
        <dbReference type="Proteomes" id="UP000245768"/>
    </source>
</evidence>
<keyword evidence="8 10" id="KW-0012">Acyltransferase</keyword>
<evidence type="ECO:0000256" key="11">
    <source>
        <dbReference type="SAM" id="MobiDB-lite"/>
    </source>
</evidence>
<keyword evidence="4 10" id="KW-1133">Transmembrane helix</keyword>
<feature type="transmembrane region" description="Helical" evidence="10">
    <location>
        <begin position="207"/>
        <end position="234"/>
    </location>
</feature>
<keyword evidence="7" id="KW-0449">Lipoprotein</keyword>
<evidence type="ECO:0000256" key="9">
    <source>
        <dbReference type="ARBA" id="ARBA00048048"/>
    </source>
</evidence>
<gene>
    <name evidence="13" type="ORF">FA10DRAFT_231980</name>
</gene>
<comment type="catalytic activity">
    <reaction evidence="9 10">
        <text>L-cysteinyl-[protein] + hexadecanoyl-CoA = S-hexadecanoyl-L-cysteinyl-[protein] + CoA</text>
        <dbReference type="Rhea" id="RHEA:36683"/>
        <dbReference type="Rhea" id="RHEA-COMP:10131"/>
        <dbReference type="Rhea" id="RHEA-COMP:11032"/>
        <dbReference type="ChEBI" id="CHEBI:29950"/>
        <dbReference type="ChEBI" id="CHEBI:57287"/>
        <dbReference type="ChEBI" id="CHEBI:57379"/>
        <dbReference type="ChEBI" id="CHEBI:74151"/>
        <dbReference type="EC" id="2.3.1.225"/>
    </reaction>
</comment>
<keyword evidence="2 10" id="KW-0808">Transferase</keyword>
<feature type="domain" description="Palmitoyltransferase DHHC" evidence="12">
    <location>
        <begin position="165"/>
        <end position="300"/>
    </location>
</feature>
<dbReference type="GO" id="GO:0016020">
    <property type="term" value="C:membrane"/>
    <property type="evidence" value="ECO:0007669"/>
    <property type="project" value="UniProtKB-SubCell"/>
</dbReference>
<keyword evidence="6" id="KW-0564">Palmitate</keyword>
<evidence type="ECO:0000256" key="8">
    <source>
        <dbReference type="ARBA" id="ARBA00023315"/>
    </source>
</evidence>
<proteinExistence type="inferred from homology"/>
<dbReference type="InterPro" id="IPR039859">
    <property type="entry name" value="PFA4/ZDH16/20/ERF2-like"/>
</dbReference>
<dbReference type="PROSITE" id="PS50216">
    <property type="entry name" value="DHHC"/>
    <property type="match status" value="1"/>
</dbReference>
<keyword evidence="14" id="KW-1185">Reference proteome</keyword>
<dbReference type="InterPro" id="IPR001594">
    <property type="entry name" value="Palmitoyltrfase_DHHC"/>
</dbReference>
<dbReference type="GO" id="GO:0019706">
    <property type="term" value="F:protein-cysteine S-palmitoyltransferase activity"/>
    <property type="evidence" value="ECO:0007669"/>
    <property type="project" value="UniProtKB-EC"/>
</dbReference>
<reference evidence="13 14" key="1">
    <citation type="journal article" date="2018" name="Mol. Biol. Evol.">
        <title>Broad Genomic Sampling Reveals a Smut Pathogenic Ancestry of the Fungal Clade Ustilaginomycotina.</title>
        <authorList>
            <person name="Kijpornyongpan T."/>
            <person name="Mondo S.J."/>
            <person name="Barry K."/>
            <person name="Sandor L."/>
            <person name="Lee J."/>
            <person name="Lipzen A."/>
            <person name="Pangilinan J."/>
            <person name="LaButti K."/>
            <person name="Hainaut M."/>
            <person name="Henrissat B."/>
            <person name="Grigoriev I.V."/>
            <person name="Spatafora J.W."/>
            <person name="Aime M.C."/>
        </authorList>
    </citation>
    <scope>NUCLEOTIDE SEQUENCE [LARGE SCALE GENOMIC DNA]</scope>
    <source>
        <strain evidence="13 14">MCA 4198</strain>
    </source>
</reference>
<dbReference type="EC" id="2.3.1.225" evidence="10"/>
<comment type="domain">
    <text evidence="10">The DHHC domain is required for palmitoyltransferase activity.</text>
</comment>
<dbReference type="Pfam" id="PF01529">
    <property type="entry name" value="DHHC"/>
    <property type="match status" value="1"/>
</dbReference>
<evidence type="ECO:0000259" key="12">
    <source>
        <dbReference type="Pfam" id="PF01529"/>
    </source>
</evidence>
<evidence type="ECO:0000256" key="4">
    <source>
        <dbReference type="ARBA" id="ARBA00022989"/>
    </source>
</evidence>
<protein>
    <recommendedName>
        <fullName evidence="10">Palmitoyltransferase</fullName>
        <ecNumber evidence="10">2.3.1.225</ecNumber>
    </recommendedName>
</protein>
<organism evidence="13 14">
    <name type="scientific">Acaromyces ingoldii</name>
    <dbReference type="NCBI Taxonomy" id="215250"/>
    <lineage>
        <taxon>Eukaryota</taxon>
        <taxon>Fungi</taxon>
        <taxon>Dikarya</taxon>
        <taxon>Basidiomycota</taxon>
        <taxon>Ustilaginomycotina</taxon>
        <taxon>Exobasidiomycetes</taxon>
        <taxon>Exobasidiales</taxon>
        <taxon>Cryptobasidiaceae</taxon>
        <taxon>Acaromyces</taxon>
    </lineage>
</organism>